<keyword evidence="6" id="KW-1185">Reference proteome</keyword>
<dbReference type="OrthoDB" id="40579at2759"/>
<dbReference type="InterPro" id="IPR023214">
    <property type="entry name" value="HAD_sf"/>
</dbReference>
<comment type="cofactor">
    <cofactor evidence="1">
        <name>Mg(2+)</name>
        <dbReference type="ChEBI" id="CHEBI:18420"/>
    </cofactor>
</comment>
<keyword evidence="4" id="KW-0119">Carbohydrate metabolism</keyword>
<keyword evidence="5" id="KW-0378">Hydrolase</keyword>
<dbReference type="GO" id="GO:0016787">
    <property type="term" value="F:hydrolase activity"/>
    <property type="evidence" value="ECO:0007669"/>
    <property type="project" value="UniProtKB-KW"/>
</dbReference>
<dbReference type="EMBL" id="VRMN01000007">
    <property type="protein sequence ID" value="KAA8493316.1"/>
    <property type="molecule type" value="Genomic_DNA"/>
</dbReference>
<evidence type="ECO:0000313" key="6">
    <source>
        <dbReference type="Proteomes" id="UP000324585"/>
    </source>
</evidence>
<dbReference type="OMA" id="AFEDSIW"/>
<dbReference type="NCBIfam" id="TIGR01509">
    <property type="entry name" value="HAD-SF-IA-v3"/>
    <property type="match status" value="1"/>
</dbReference>
<comment type="caution">
    <text evidence="5">The sequence shown here is derived from an EMBL/GenBank/DDBJ whole genome shotgun (WGS) entry which is preliminary data.</text>
</comment>
<reference evidence="6" key="1">
    <citation type="journal article" date="2019" name="Nat. Commun.">
        <title>Expansion of phycobilisome linker gene families in mesophilic red algae.</title>
        <authorList>
            <person name="Lee J."/>
            <person name="Kim D."/>
            <person name="Bhattacharya D."/>
            <person name="Yoon H.S."/>
        </authorList>
    </citation>
    <scope>NUCLEOTIDE SEQUENCE [LARGE SCALE GENOMIC DNA]</scope>
    <source>
        <strain evidence="6">CCMP 1328</strain>
    </source>
</reference>
<sequence>MGRIRGLLLDVDGTLCNTDDVHFEVYREMLSALGFNGGLPITRAYFDTEISGGANELILQRIVPEFSAEQRVAFALEKETRWRRQVQGALAPIAGLHDFAHWADSERQLMRCAVTNAPRLNAEAILTGIALLDWFTPANLVIGEECPRAKPFPDPYLIGAQRLGLEPHECLVVEDSAAGLAAAVAARVGCIVGISTSISAEALRKHGAQHVIQDWSDATIFNLLS</sequence>
<dbReference type="GO" id="GO:0046872">
    <property type="term" value="F:metal ion binding"/>
    <property type="evidence" value="ECO:0007669"/>
    <property type="project" value="UniProtKB-KW"/>
</dbReference>
<dbReference type="Gene3D" id="1.10.150.240">
    <property type="entry name" value="Putative phosphatase, domain 2"/>
    <property type="match status" value="1"/>
</dbReference>
<dbReference type="SFLD" id="SFLDS00003">
    <property type="entry name" value="Haloacid_Dehalogenase"/>
    <property type="match status" value="1"/>
</dbReference>
<dbReference type="Proteomes" id="UP000324585">
    <property type="component" value="Unassembled WGS sequence"/>
</dbReference>
<name>A0A5J4YPQ8_PORPP</name>
<dbReference type="InterPro" id="IPR051600">
    <property type="entry name" value="Beta-PGM-like"/>
</dbReference>
<dbReference type="InterPro" id="IPR036412">
    <property type="entry name" value="HAD-like_sf"/>
</dbReference>
<dbReference type="CDD" id="cd07505">
    <property type="entry name" value="HAD_BPGM-like"/>
    <property type="match status" value="1"/>
</dbReference>
<dbReference type="AlphaFoldDB" id="A0A5J4YPQ8"/>
<gene>
    <name evidence="5" type="ORF">FVE85_8761</name>
</gene>
<evidence type="ECO:0000256" key="3">
    <source>
        <dbReference type="ARBA" id="ARBA00022842"/>
    </source>
</evidence>
<evidence type="ECO:0000256" key="4">
    <source>
        <dbReference type="ARBA" id="ARBA00023277"/>
    </source>
</evidence>
<dbReference type="Gene3D" id="3.40.50.1000">
    <property type="entry name" value="HAD superfamily/HAD-like"/>
    <property type="match status" value="1"/>
</dbReference>
<dbReference type="PANTHER" id="PTHR46193">
    <property type="entry name" value="6-PHOSPHOGLUCONATE PHOSPHATASE"/>
    <property type="match status" value="1"/>
</dbReference>
<evidence type="ECO:0000256" key="1">
    <source>
        <dbReference type="ARBA" id="ARBA00001946"/>
    </source>
</evidence>
<organism evidence="5 6">
    <name type="scientific">Porphyridium purpureum</name>
    <name type="common">Red alga</name>
    <name type="synonym">Porphyridium cruentum</name>
    <dbReference type="NCBI Taxonomy" id="35688"/>
    <lineage>
        <taxon>Eukaryota</taxon>
        <taxon>Rhodophyta</taxon>
        <taxon>Bangiophyceae</taxon>
        <taxon>Porphyridiales</taxon>
        <taxon>Porphyridiaceae</taxon>
        <taxon>Porphyridium</taxon>
    </lineage>
</organism>
<accession>A0A5J4YPQ8</accession>
<dbReference type="SUPFAM" id="SSF56784">
    <property type="entry name" value="HAD-like"/>
    <property type="match status" value="1"/>
</dbReference>
<protein>
    <submittedName>
        <fullName evidence="5">Haloacid dehalogenase-like hydrolase domain-containing protein Sgpp</fullName>
    </submittedName>
</protein>
<evidence type="ECO:0000313" key="5">
    <source>
        <dbReference type="EMBL" id="KAA8493316.1"/>
    </source>
</evidence>
<keyword evidence="3" id="KW-0460">Magnesium</keyword>
<dbReference type="Pfam" id="PF00702">
    <property type="entry name" value="Hydrolase"/>
    <property type="match status" value="1"/>
</dbReference>
<dbReference type="SFLD" id="SFLDG01129">
    <property type="entry name" value="C1.5:_HAD__Beta-PGM__Phosphata"/>
    <property type="match status" value="1"/>
</dbReference>
<keyword evidence="2" id="KW-0479">Metal-binding</keyword>
<dbReference type="InterPro" id="IPR006439">
    <property type="entry name" value="HAD-SF_hydro_IA"/>
</dbReference>
<dbReference type="PANTHER" id="PTHR46193:SF18">
    <property type="entry name" value="HEXITOL PHOSPHATASE B"/>
    <property type="match status" value="1"/>
</dbReference>
<evidence type="ECO:0000256" key="2">
    <source>
        <dbReference type="ARBA" id="ARBA00022723"/>
    </source>
</evidence>
<dbReference type="InterPro" id="IPR023198">
    <property type="entry name" value="PGP-like_dom2"/>
</dbReference>
<proteinExistence type="predicted"/>